<name>A0A6C0BHQ7_9ZZZZ</name>
<proteinExistence type="predicted"/>
<dbReference type="AlphaFoldDB" id="A0A6C0BHQ7"/>
<protein>
    <submittedName>
        <fullName evidence="1">Uncharacterized protein</fullName>
    </submittedName>
</protein>
<dbReference type="EMBL" id="MN739163">
    <property type="protein sequence ID" value="QHS91706.1"/>
    <property type="molecule type" value="Genomic_DNA"/>
</dbReference>
<evidence type="ECO:0000313" key="1">
    <source>
        <dbReference type="EMBL" id="QHS91706.1"/>
    </source>
</evidence>
<accession>A0A6C0BHQ7</accession>
<sequence>MVEYFVLLDPAGTPLKLFRSMLECLTWKTTQRFYEDPIIHRVHQKPDGSLAVQIIRVGKENFG</sequence>
<reference evidence="1" key="1">
    <citation type="journal article" date="2020" name="Nature">
        <title>Giant virus diversity and host interactions through global metagenomics.</title>
        <authorList>
            <person name="Schulz F."/>
            <person name="Roux S."/>
            <person name="Paez-Espino D."/>
            <person name="Jungbluth S."/>
            <person name="Walsh D.A."/>
            <person name="Denef V.J."/>
            <person name="McMahon K.D."/>
            <person name="Konstantinidis K.T."/>
            <person name="Eloe-Fadrosh E.A."/>
            <person name="Kyrpides N.C."/>
            <person name="Woyke T."/>
        </authorList>
    </citation>
    <scope>NUCLEOTIDE SEQUENCE</scope>
    <source>
        <strain evidence="1">GVMAG-M-3300013006-15</strain>
    </source>
</reference>
<organism evidence="1">
    <name type="scientific">viral metagenome</name>
    <dbReference type="NCBI Taxonomy" id="1070528"/>
    <lineage>
        <taxon>unclassified sequences</taxon>
        <taxon>metagenomes</taxon>
        <taxon>organismal metagenomes</taxon>
    </lineage>
</organism>